<accession>A0A6A4IPB1</accession>
<proteinExistence type="predicted"/>
<sequence length="171" mass="19841">MNGSEGSRTKDRCVPNLCYLWLHFDAQIFDDLALVRLLRYAGSAWIAYGLWFSSVQATTASGQLEDNCFLDHVQIVCFFSLFNVSSSTRSLRRIFTDALTMVSYQNFYKKHELSTDQRLFNLINQEGPNNNRQTIFSWSRKPGQASHSFVIHRHHHHLRRMMTPPSLLSPQ</sequence>
<name>A0A6A4IPB1_9AGAR</name>
<keyword evidence="2" id="KW-1185">Reference proteome</keyword>
<evidence type="ECO:0000313" key="1">
    <source>
        <dbReference type="EMBL" id="KAE9410688.1"/>
    </source>
</evidence>
<reference evidence="1" key="1">
    <citation type="journal article" date="2019" name="Environ. Microbiol.">
        <title>Fungal ecological strategies reflected in gene transcription - a case study of two litter decomposers.</title>
        <authorList>
            <person name="Barbi F."/>
            <person name="Kohler A."/>
            <person name="Barry K."/>
            <person name="Baskaran P."/>
            <person name="Daum C."/>
            <person name="Fauchery L."/>
            <person name="Ihrmark K."/>
            <person name="Kuo A."/>
            <person name="LaButti K."/>
            <person name="Lipzen A."/>
            <person name="Morin E."/>
            <person name="Grigoriev I.V."/>
            <person name="Henrissat B."/>
            <person name="Lindahl B."/>
            <person name="Martin F."/>
        </authorList>
    </citation>
    <scope>NUCLEOTIDE SEQUENCE</scope>
    <source>
        <strain evidence="1">JB14</strain>
    </source>
</reference>
<protein>
    <submittedName>
        <fullName evidence="1">Uncharacterized protein</fullName>
    </submittedName>
</protein>
<evidence type="ECO:0000313" key="2">
    <source>
        <dbReference type="Proteomes" id="UP000799118"/>
    </source>
</evidence>
<organism evidence="1 2">
    <name type="scientific">Gymnopus androsaceus JB14</name>
    <dbReference type="NCBI Taxonomy" id="1447944"/>
    <lineage>
        <taxon>Eukaryota</taxon>
        <taxon>Fungi</taxon>
        <taxon>Dikarya</taxon>
        <taxon>Basidiomycota</taxon>
        <taxon>Agaricomycotina</taxon>
        <taxon>Agaricomycetes</taxon>
        <taxon>Agaricomycetidae</taxon>
        <taxon>Agaricales</taxon>
        <taxon>Marasmiineae</taxon>
        <taxon>Omphalotaceae</taxon>
        <taxon>Gymnopus</taxon>
    </lineage>
</organism>
<dbReference type="Proteomes" id="UP000799118">
    <property type="component" value="Unassembled WGS sequence"/>
</dbReference>
<gene>
    <name evidence="1" type="ORF">BT96DRAFT_234876</name>
</gene>
<dbReference type="AlphaFoldDB" id="A0A6A4IPB1"/>
<dbReference type="EMBL" id="ML769384">
    <property type="protein sequence ID" value="KAE9410688.1"/>
    <property type="molecule type" value="Genomic_DNA"/>
</dbReference>